<evidence type="ECO:0000313" key="3">
    <source>
        <dbReference type="Proteomes" id="UP001208771"/>
    </source>
</evidence>
<accession>A0AAE3MYX2</accession>
<evidence type="ECO:0000259" key="1">
    <source>
        <dbReference type="Pfam" id="PF05050"/>
    </source>
</evidence>
<dbReference type="RefSeq" id="WP_306409635.1">
    <property type="nucleotide sequence ID" value="NZ_JANFPI010000001.1"/>
</dbReference>
<keyword evidence="3" id="KW-1185">Reference proteome</keyword>
<keyword evidence="2" id="KW-0489">Methyltransferase</keyword>
<comment type="caution">
    <text evidence="2">The sequence shown here is derived from an EMBL/GenBank/DDBJ whole genome shotgun (WGS) entry which is preliminary data.</text>
</comment>
<dbReference type="InterPro" id="IPR029063">
    <property type="entry name" value="SAM-dependent_MTases_sf"/>
</dbReference>
<dbReference type="AlphaFoldDB" id="A0AAE3MYX2"/>
<sequence>MIAKLLRTAQSEIPFIKALKENGVRHYRKWLKRPHEKDFGILRLIDLAGREIIDVGANRGQSIEAIRVYNETVKICAFEPNVLLAKKIELRYRRDRNIKIVNAALGEKPGKFTLYTPIYNGHIYDGLASLDRDAAESWLCESSLYLFRKSKLKIFEQSCLVRRIDDYDFSPGLIKIDVQGTELSVIKGGMDTITRHRPTMLIERDRGFDGVSAILGNLGYREFALDAGGLRPGKNSGPNAIFVAS</sequence>
<feature type="domain" description="Methyltransferase FkbM" evidence="1">
    <location>
        <begin position="54"/>
        <end position="221"/>
    </location>
</feature>
<keyword evidence="2" id="KW-0808">Transferase</keyword>
<protein>
    <submittedName>
        <fullName evidence="2">FkbM family methyltransferase</fullName>
    </submittedName>
</protein>
<organism evidence="2 3">
    <name type="scientific">Ectorhizobium quercum</name>
    <dbReference type="NCBI Taxonomy" id="2965071"/>
    <lineage>
        <taxon>Bacteria</taxon>
        <taxon>Pseudomonadati</taxon>
        <taxon>Pseudomonadota</taxon>
        <taxon>Alphaproteobacteria</taxon>
        <taxon>Hyphomicrobiales</taxon>
        <taxon>Rhizobiaceae</taxon>
        <taxon>Ectorhizobium</taxon>
    </lineage>
</organism>
<dbReference type="EMBL" id="JANFPI010000001">
    <property type="protein sequence ID" value="MCX8995867.1"/>
    <property type="molecule type" value="Genomic_DNA"/>
</dbReference>
<dbReference type="InterPro" id="IPR052514">
    <property type="entry name" value="SAM-dependent_MTase"/>
</dbReference>
<dbReference type="NCBIfam" id="TIGR01444">
    <property type="entry name" value="fkbM_fam"/>
    <property type="match status" value="1"/>
</dbReference>
<reference evidence="2" key="1">
    <citation type="submission" date="2022-07" db="EMBL/GenBank/DDBJ databases">
        <title>Ectorhizobium quercum gen.nov., sp. nov.</title>
        <authorList>
            <person name="Ma T."/>
            <person name="Li Y."/>
        </authorList>
    </citation>
    <scope>NUCLEOTIDE SEQUENCE</scope>
    <source>
        <strain evidence="2">BDR2-2</strain>
    </source>
</reference>
<gene>
    <name evidence="2" type="ORF">NOF55_01970</name>
</gene>
<dbReference type="GO" id="GO:0032259">
    <property type="term" value="P:methylation"/>
    <property type="evidence" value="ECO:0007669"/>
    <property type="project" value="UniProtKB-KW"/>
</dbReference>
<dbReference type="InterPro" id="IPR006342">
    <property type="entry name" value="FkbM_mtfrase"/>
</dbReference>
<proteinExistence type="predicted"/>
<dbReference type="Proteomes" id="UP001208771">
    <property type="component" value="Unassembled WGS sequence"/>
</dbReference>
<evidence type="ECO:0000313" key="2">
    <source>
        <dbReference type="EMBL" id="MCX8995867.1"/>
    </source>
</evidence>
<dbReference type="PANTHER" id="PTHR34203:SF15">
    <property type="entry name" value="SLL1173 PROTEIN"/>
    <property type="match status" value="1"/>
</dbReference>
<dbReference type="Gene3D" id="3.40.50.150">
    <property type="entry name" value="Vaccinia Virus protein VP39"/>
    <property type="match status" value="1"/>
</dbReference>
<dbReference type="GO" id="GO:0008168">
    <property type="term" value="F:methyltransferase activity"/>
    <property type="evidence" value="ECO:0007669"/>
    <property type="project" value="UniProtKB-KW"/>
</dbReference>
<name>A0AAE3MYX2_9HYPH</name>
<dbReference type="SUPFAM" id="SSF53335">
    <property type="entry name" value="S-adenosyl-L-methionine-dependent methyltransferases"/>
    <property type="match status" value="1"/>
</dbReference>
<dbReference type="Pfam" id="PF05050">
    <property type="entry name" value="Methyltransf_21"/>
    <property type="match status" value="1"/>
</dbReference>
<dbReference type="PANTHER" id="PTHR34203">
    <property type="entry name" value="METHYLTRANSFERASE, FKBM FAMILY PROTEIN"/>
    <property type="match status" value="1"/>
</dbReference>